<dbReference type="SUPFAM" id="SSF56003">
    <property type="entry name" value="Molybdenum cofactor-binding domain"/>
    <property type="match status" value="1"/>
</dbReference>
<organism evidence="4 5">
    <name type="scientific">Meinhardsimonia xiamenensis</name>
    <dbReference type="NCBI Taxonomy" id="990712"/>
    <lineage>
        <taxon>Bacteria</taxon>
        <taxon>Pseudomonadati</taxon>
        <taxon>Pseudomonadota</taxon>
        <taxon>Alphaproteobacteria</taxon>
        <taxon>Rhodobacterales</taxon>
        <taxon>Paracoccaceae</taxon>
        <taxon>Meinhardsimonia</taxon>
    </lineage>
</organism>
<dbReference type="EMBL" id="FNFV01000002">
    <property type="protein sequence ID" value="SDK35346.1"/>
    <property type="molecule type" value="Genomic_DNA"/>
</dbReference>
<dbReference type="OrthoDB" id="9763985at2"/>
<protein>
    <submittedName>
        <fullName evidence="4">Carbon-monoxide dehydrogenase large subunit</fullName>
    </submittedName>
</protein>
<reference evidence="5" key="1">
    <citation type="submission" date="2016-10" db="EMBL/GenBank/DDBJ databases">
        <authorList>
            <person name="Varghese N."/>
            <person name="Submissions S."/>
        </authorList>
    </citation>
    <scope>NUCLEOTIDE SEQUENCE [LARGE SCALE GENOMIC DNA]</scope>
    <source>
        <strain evidence="5">CGMCC 1.10789</strain>
    </source>
</reference>
<dbReference type="SMART" id="SM01008">
    <property type="entry name" value="Ald_Xan_dh_C"/>
    <property type="match status" value="1"/>
</dbReference>
<evidence type="ECO:0000256" key="1">
    <source>
        <dbReference type="ARBA" id="ARBA00022505"/>
    </source>
</evidence>
<dbReference type="InterPro" id="IPR000674">
    <property type="entry name" value="Ald_Oxase/Xan_DH_a/b"/>
</dbReference>
<dbReference type="InterPro" id="IPR036856">
    <property type="entry name" value="Ald_Oxase/Xan_DH_a/b_sf"/>
</dbReference>
<dbReference type="Proteomes" id="UP000199328">
    <property type="component" value="Unassembled WGS sequence"/>
</dbReference>
<dbReference type="InterPro" id="IPR037165">
    <property type="entry name" value="AldOxase/xan_DH_Mopterin-bd_sf"/>
</dbReference>
<dbReference type="SUPFAM" id="SSF54665">
    <property type="entry name" value="CO dehydrogenase molybdoprotein N-domain-like"/>
    <property type="match status" value="1"/>
</dbReference>
<dbReference type="InterPro" id="IPR046867">
    <property type="entry name" value="AldOxase/xan_DH_MoCoBD2"/>
</dbReference>
<gene>
    <name evidence="4" type="ORF">SAMN05216257_102431</name>
</gene>
<evidence type="ECO:0000313" key="4">
    <source>
        <dbReference type="EMBL" id="SDK35346.1"/>
    </source>
</evidence>
<evidence type="ECO:0000259" key="3">
    <source>
        <dbReference type="SMART" id="SM01008"/>
    </source>
</evidence>
<keyword evidence="5" id="KW-1185">Reference proteome</keyword>
<dbReference type="Gene3D" id="3.90.1170.50">
    <property type="entry name" value="Aldehyde oxidase/xanthine dehydrogenase, a/b hammerhead"/>
    <property type="match status" value="1"/>
</dbReference>
<dbReference type="Gene3D" id="3.30.365.10">
    <property type="entry name" value="Aldehyde oxidase/xanthine dehydrogenase, molybdopterin binding domain"/>
    <property type="match status" value="4"/>
</dbReference>
<dbReference type="STRING" id="990712.SAMN05216257_102431"/>
<dbReference type="PANTHER" id="PTHR11908">
    <property type="entry name" value="XANTHINE DEHYDROGENASE"/>
    <property type="match status" value="1"/>
</dbReference>
<name>A0A1G9B715_9RHOB</name>
<dbReference type="RefSeq" id="WP_092499143.1">
    <property type="nucleotide sequence ID" value="NZ_FNFV01000002.1"/>
</dbReference>
<keyword evidence="1" id="KW-0500">Molybdenum</keyword>
<evidence type="ECO:0000313" key="5">
    <source>
        <dbReference type="Proteomes" id="UP000199328"/>
    </source>
</evidence>
<dbReference type="GO" id="GO:0005506">
    <property type="term" value="F:iron ion binding"/>
    <property type="evidence" value="ECO:0007669"/>
    <property type="project" value="InterPro"/>
</dbReference>
<dbReference type="InterPro" id="IPR016208">
    <property type="entry name" value="Ald_Oxase/xanthine_DH-like"/>
</dbReference>
<dbReference type="AlphaFoldDB" id="A0A1G9B715"/>
<dbReference type="Pfam" id="PF01315">
    <property type="entry name" value="Ald_Xan_dh_C"/>
    <property type="match status" value="1"/>
</dbReference>
<dbReference type="Pfam" id="PF02738">
    <property type="entry name" value="MoCoBD_1"/>
    <property type="match status" value="1"/>
</dbReference>
<dbReference type="GO" id="GO:0016491">
    <property type="term" value="F:oxidoreductase activity"/>
    <property type="evidence" value="ECO:0007669"/>
    <property type="project" value="UniProtKB-KW"/>
</dbReference>
<sequence>MEKFGRSQPVKRVEDLRFLTGHGRYIDDEAPAGALHLAVVRSPVAHARLLAVDLDEARAVPGVHLAMSAEDWLAAGLELGMEFTTVKNRDGSEGAAPTRPILARGKLRFVGEPVAFVVAESRTAARDAAELVGIDYEELPVKLDLAPGGEALHDEAPDNVAFDWVIGDEEAVAEAFARAAHVVRTEVPDNRVIVNSMEPRGAWAELEEGGRLHLSFGGQGVWGLKKELMRVLGLPEEKVHVTTPDVGGGFGMKAMAYPEYFMVAEAARRLGRPVRWYSERGEAMMSDNAGRDLLSITELAFDEEGRILAYRVENHANMGAYNSQFGQPIQTQLFSRVLTGVYDIPAAFMNTKGYFTNTTQVDAYRGAGRPEAIYALERSMDNAARTLGLDPFELRRRNFIPPARFPYKTITGETYDVGDFARLLARVEEESDRAGFAARRAESAARGRLRGLGLCYYIESILGDPSEGVTVEFEEDGTVSLYVGTQSNGQGHETVYASFLSDQTGIPMEKIRVIQGDSDRIREGGGTGGSRSVTVQTNVTLVAVQHMVKAYAEFLAPQMGVKPEDVTFDDVSFRAEGSNLAPTFLEAAEMARAAGRTDLLKFQEKAKLPGRSYPNGAHVAEVEIDPDTGIVTLERYTVIDDFGNLINPMLARGQVHGGVAQGAGQMMMEHVVYDQGGQLLTASFMDYAMPRAKDFPMMTVEFEPVPSRNNPMGMKGCGEAGTVGALAAVANAVQDAVWELGVRQVAPPFTPLKVWEMLNGGGDQAR</sequence>
<feature type="domain" description="Aldehyde oxidase/xanthine dehydrogenase a/b hammerhead" evidence="3">
    <location>
        <begin position="20"/>
        <end position="140"/>
    </location>
</feature>
<dbReference type="InterPro" id="IPR008274">
    <property type="entry name" value="AldOxase/xan_DH_MoCoBD1"/>
</dbReference>
<evidence type="ECO:0000256" key="2">
    <source>
        <dbReference type="ARBA" id="ARBA00023002"/>
    </source>
</evidence>
<dbReference type="PANTHER" id="PTHR11908:SF132">
    <property type="entry name" value="ALDEHYDE OXIDASE 1-RELATED"/>
    <property type="match status" value="1"/>
</dbReference>
<accession>A0A1G9B715</accession>
<keyword evidence="2" id="KW-0560">Oxidoreductase</keyword>
<dbReference type="Pfam" id="PF20256">
    <property type="entry name" value="MoCoBD_2"/>
    <property type="match status" value="1"/>
</dbReference>
<proteinExistence type="predicted"/>